<keyword evidence="6" id="KW-0540">Nuclease</keyword>
<evidence type="ECO:0000313" key="25">
    <source>
        <dbReference type="EMBL" id="TWL22057.1"/>
    </source>
</evidence>
<comment type="similarity">
    <text evidence="22">In the N-terminal section; belongs to the LigD polymerase family.</text>
</comment>
<dbReference type="CDD" id="cd07906">
    <property type="entry name" value="Adenylation_DNA_ligase_LigD_LigC"/>
    <property type="match status" value="1"/>
</dbReference>
<dbReference type="PANTHER" id="PTHR42705:SF2">
    <property type="entry name" value="BIFUNCTIONAL NON-HOMOLOGOUS END JOINING PROTEIN LIGD"/>
    <property type="match status" value="1"/>
</dbReference>
<evidence type="ECO:0000313" key="24">
    <source>
        <dbReference type="EMBL" id="QPR71964.1"/>
    </source>
</evidence>
<dbReference type="Gene3D" id="3.30.470.30">
    <property type="entry name" value="DNA ligase/mRNA capping enzyme"/>
    <property type="match status" value="1"/>
</dbReference>
<keyword evidence="16" id="KW-0234">DNA repair</keyword>
<evidence type="ECO:0000256" key="21">
    <source>
        <dbReference type="ARBA" id="ARBA00049981"/>
    </source>
</evidence>
<feature type="domain" description="ATP-dependent DNA ligase family profile" evidence="23">
    <location>
        <begin position="117"/>
        <end position="237"/>
    </location>
</feature>
<dbReference type="GO" id="GO:0003910">
    <property type="term" value="F:DNA ligase (ATP) activity"/>
    <property type="evidence" value="ECO:0007669"/>
    <property type="project" value="UniProtKB-EC"/>
</dbReference>
<dbReference type="InterPro" id="IPR033652">
    <property type="entry name" value="LigD_Pol-like_3"/>
</dbReference>
<reference evidence="24 27" key="2">
    <citation type="submission" date="2020-12" db="EMBL/GenBank/DDBJ databases">
        <title>FDA dAtabase for Regulatory Grade micrObial Sequences (FDA-ARGOS): Supporting development and validation of Infectious Disease Dx tests.</title>
        <authorList>
            <person name="Nelson B."/>
            <person name="Plummer A."/>
            <person name="Tallon L."/>
            <person name="Sadzewicz L."/>
            <person name="Zhao X."/>
            <person name="Boylan J."/>
            <person name="Ott S."/>
            <person name="Bowen H."/>
            <person name="Vavikolanu K."/>
            <person name="Mehta A."/>
            <person name="Aluvathingal J."/>
            <person name="Nadendla S."/>
            <person name="Myers T."/>
            <person name="Yan Y."/>
            <person name="Sichtig H."/>
        </authorList>
    </citation>
    <scope>NUCLEOTIDE SEQUENCE [LARGE SCALE GENOMIC DNA]</scope>
    <source>
        <strain evidence="24 27">FDAARGOS_923</strain>
    </source>
</reference>
<keyword evidence="9" id="KW-0227">DNA damage</keyword>
<evidence type="ECO:0000256" key="19">
    <source>
        <dbReference type="ARBA" id="ARBA00029943"/>
    </source>
</evidence>
<dbReference type="EC" id="6.5.1.1" evidence="2"/>
<gene>
    <name evidence="25" type="ORF">CHCC16736_0520</name>
    <name evidence="24" type="ORF">I6G80_19385</name>
</gene>
<dbReference type="Proteomes" id="UP000595038">
    <property type="component" value="Chromosome"/>
</dbReference>
<dbReference type="OMA" id="AQMGTIE"/>
<dbReference type="RefSeq" id="WP_003181029.1">
    <property type="nucleotide sequence ID" value="NZ_BEXU01000022.1"/>
</dbReference>
<dbReference type="NCBIfam" id="TIGR02776">
    <property type="entry name" value="NHEJ_ligase_prk"/>
    <property type="match status" value="1"/>
</dbReference>
<dbReference type="GO" id="GO:0003887">
    <property type="term" value="F:DNA-directed DNA polymerase activity"/>
    <property type="evidence" value="ECO:0007669"/>
    <property type="project" value="UniProtKB-KW"/>
</dbReference>
<dbReference type="InterPro" id="IPR012310">
    <property type="entry name" value="DNA_ligase_ATP-dep_cent"/>
</dbReference>
<dbReference type="PANTHER" id="PTHR42705">
    <property type="entry name" value="BIFUNCTIONAL NON-HOMOLOGOUS END JOINING PROTEIN LIGD"/>
    <property type="match status" value="1"/>
</dbReference>
<evidence type="ECO:0000256" key="7">
    <source>
        <dbReference type="ARBA" id="ARBA00022723"/>
    </source>
</evidence>
<dbReference type="CDD" id="cd04866">
    <property type="entry name" value="LigD_Pol_like_3"/>
    <property type="match status" value="1"/>
</dbReference>
<dbReference type="InterPro" id="IPR052171">
    <property type="entry name" value="NHEJ_LigD"/>
</dbReference>
<evidence type="ECO:0000256" key="14">
    <source>
        <dbReference type="ARBA" id="ARBA00023125"/>
    </source>
</evidence>
<evidence type="ECO:0000256" key="20">
    <source>
        <dbReference type="ARBA" id="ARBA00034003"/>
    </source>
</evidence>
<dbReference type="GO" id="GO:0005524">
    <property type="term" value="F:ATP binding"/>
    <property type="evidence" value="ECO:0007669"/>
    <property type="project" value="UniProtKB-KW"/>
</dbReference>
<dbReference type="EMBL" id="CP065647">
    <property type="protein sequence ID" value="QPR71964.1"/>
    <property type="molecule type" value="Genomic_DNA"/>
</dbReference>
<dbReference type="GO" id="GO:0003677">
    <property type="term" value="F:DNA binding"/>
    <property type="evidence" value="ECO:0007669"/>
    <property type="project" value="UniProtKB-KW"/>
</dbReference>
<dbReference type="GO" id="GO:0004527">
    <property type="term" value="F:exonuclease activity"/>
    <property type="evidence" value="ECO:0007669"/>
    <property type="project" value="UniProtKB-KW"/>
</dbReference>
<evidence type="ECO:0000256" key="6">
    <source>
        <dbReference type="ARBA" id="ARBA00022722"/>
    </source>
</evidence>
<dbReference type="InterPro" id="IPR014146">
    <property type="entry name" value="LigD_ligase_dom"/>
</dbReference>
<reference evidence="25 26" key="1">
    <citation type="submission" date="2019-06" db="EMBL/GenBank/DDBJ databases">
        <title>Genome sequence analysis of &gt;100 Bacillus licheniformis strains suggests intrinsic resistance to this species.</title>
        <authorList>
            <person name="Wels M."/>
            <person name="Siezen R.J."/>
            <person name="Johansen E."/>
            <person name="Stuer-Lauridsen B."/>
            <person name="Bjerre K."/>
            <person name="Nielsen B.K.K."/>
        </authorList>
    </citation>
    <scope>NUCLEOTIDE SEQUENCE [LARGE SCALE GENOMIC DNA]</scope>
    <source>
        <strain evidence="25 26">BAC-16736</strain>
    </source>
</reference>
<evidence type="ECO:0000256" key="3">
    <source>
        <dbReference type="ARBA" id="ARBA00022598"/>
    </source>
</evidence>
<evidence type="ECO:0000256" key="5">
    <source>
        <dbReference type="ARBA" id="ARBA00022695"/>
    </source>
</evidence>
<evidence type="ECO:0000256" key="4">
    <source>
        <dbReference type="ARBA" id="ARBA00022679"/>
    </source>
</evidence>
<keyword evidence="5" id="KW-0548">Nucleotidyltransferase</keyword>
<keyword evidence="8" id="KW-0547">Nucleotide-binding</keyword>
<evidence type="ECO:0000256" key="18">
    <source>
        <dbReference type="ARBA" id="ARBA00023268"/>
    </source>
</evidence>
<keyword evidence="18" id="KW-0511">Multifunctional enzyme</keyword>
<name>A0A1Y0YE82_BACLI</name>
<dbReference type="Gene3D" id="3.90.920.10">
    <property type="entry name" value="DNA primase, PRIM domain"/>
    <property type="match status" value="1"/>
</dbReference>
<protein>
    <recommendedName>
        <fullName evidence="2">DNA ligase (ATP)</fullName>
        <ecNumber evidence="2">6.5.1.1</ecNumber>
    </recommendedName>
    <alternativeName>
        <fullName evidence="19">NHEJ DNA polymerase</fullName>
    </alternativeName>
</protein>
<evidence type="ECO:0000256" key="13">
    <source>
        <dbReference type="ARBA" id="ARBA00022932"/>
    </source>
</evidence>
<keyword evidence="14" id="KW-0238">DNA-binding</keyword>
<evidence type="ECO:0000256" key="12">
    <source>
        <dbReference type="ARBA" id="ARBA00022840"/>
    </source>
</evidence>
<evidence type="ECO:0000256" key="1">
    <source>
        <dbReference type="ARBA" id="ARBA00001936"/>
    </source>
</evidence>
<evidence type="ECO:0000313" key="27">
    <source>
        <dbReference type="Proteomes" id="UP000595038"/>
    </source>
</evidence>
<dbReference type="Gene3D" id="2.40.50.140">
    <property type="entry name" value="Nucleic acid-binding proteins"/>
    <property type="match status" value="1"/>
</dbReference>
<dbReference type="EMBL" id="NILC01000030">
    <property type="protein sequence ID" value="TWL22057.1"/>
    <property type="molecule type" value="Genomic_DNA"/>
</dbReference>
<evidence type="ECO:0000256" key="17">
    <source>
        <dbReference type="ARBA" id="ARBA00023211"/>
    </source>
</evidence>
<dbReference type="Pfam" id="PF21686">
    <property type="entry name" value="LigD_Prim-Pol"/>
    <property type="match status" value="1"/>
</dbReference>
<dbReference type="Pfam" id="PF01068">
    <property type="entry name" value="DNA_ligase_A_M"/>
    <property type="match status" value="1"/>
</dbReference>
<evidence type="ECO:0000256" key="8">
    <source>
        <dbReference type="ARBA" id="ARBA00022741"/>
    </source>
</evidence>
<keyword evidence="4" id="KW-0808">Transferase</keyword>
<evidence type="ECO:0000256" key="15">
    <source>
        <dbReference type="ARBA" id="ARBA00023172"/>
    </source>
</evidence>
<comment type="similarity">
    <text evidence="21">In the C-terminal section; belongs to the ATP-dependent DNA ligase family.</text>
</comment>
<comment type="cofactor">
    <cofactor evidence="1">
        <name>Mn(2+)</name>
        <dbReference type="ChEBI" id="CHEBI:29035"/>
    </cofactor>
</comment>
<dbReference type="Proteomes" id="UP000435910">
    <property type="component" value="Unassembled WGS sequence"/>
</dbReference>
<dbReference type="InterPro" id="IPR014143">
    <property type="entry name" value="NHEJ_ligase_prk"/>
</dbReference>
<keyword evidence="15" id="KW-0233">DNA recombination</keyword>
<dbReference type="GO" id="GO:0046872">
    <property type="term" value="F:metal ion binding"/>
    <property type="evidence" value="ECO:0007669"/>
    <property type="project" value="UniProtKB-KW"/>
</dbReference>
<sequence>MGITMQPVLTTSAPSGGNWRYEVKYDGYRGLLKIAATGEVSLISRNSQPLENTFPEISEFAKSMIETLKEHLPITIDGEIVSLTNRFRSRFEYVQKRGLSKKAELIAQAAAKKPCQYLAFDLLVFNGESLTSLPYTERKRMLFDLMKELGLPMAPDPMAHARIQYIPDTSDFHDLWKAVKRFDGEGIVAKKKDSRWAENKKTAEWLKLKNYKKAAVFMTGYNMANRYLTIAVYDRGQIKEVGSVSHGLGEQERNAILSIVKQYGTETKPGEYTIDPSICMTVHYLTIHYGTLREVSFVSFEFDMAWENCTYNRLLLHSRNVHPDLQLTSLDKVIFPKSDKTKADYIGYLNEIGDFLLPFLDNRALTVIRYPHGSGGESFFQKNKPDYAPEFITSIRDDEHEHIICSDYSVLLWLANQLALEFHIPFQTVDTAHPTEIVFDLDPPSKSEFPLAVRAAKELHRLFDQLGLLSFPKLSGNKGIQIYIPISKNAFTYEETRLFTSFAASYCVSLFPDLFTTERLIKNRGGKLYIDYVQHAPGKTIICPYSTRGNELGTVAAPLFWDEVHSDLSPLNFTMEAVVKRTKELGCPFESFFRQPQDKQIKAILDHLKENNRSEN</sequence>
<dbReference type="NCBIfam" id="TIGR02779">
    <property type="entry name" value="NHEJ_ligase_lig"/>
    <property type="match status" value="1"/>
</dbReference>
<evidence type="ECO:0000256" key="22">
    <source>
        <dbReference type="ARBA" id="ARBA00049990"/>
    </source>
</evidence>
<dbReference type="SUPFAM" id="SSF56091">
    <property type="entry name" value="DNA ligase/mRNA capping enzyme, catalytic domain"/>
    <property type="match status" value="1"/>
</dbReference>
<dbReference type="GeneID" id="92861917"/>
<keyword evidence="10" id="KW-0378">Hydrolase</keyword>
<evidence type="ECO:0000256" key="10">
    <source>
        <dbReference type="ARBA" id="ARBA00022801"/>
    </source>
</evidence>
<dbReference type="GO" id="GO:0006281">
    <property type="term" value="P:DNA repair"/>
    <property type="evidence" value="ECO:0007669"/>
    <property type="project" value="UniProtKB-KW"/>
</dbReference>
<keyword evidence="13" id="KW-0239">DNA-directed DNA polymerase</keyword>
<dbReference type="NCBIfam" id="NF007211">
    <property type="entry name" value="PRK09633.1"/>
    <property type="match status" value="1"/>
</dbReference>
<comment type="catalytic activity">
    <reaction evidence="20">
        <text>ATP + (deoxyribonucleotide)n-3'-hydroxyl + 5'-phospho-(deoxyribonucleotide)m = (deoxyribonucleotide)n+m + AMP + diphosphate.</text>
        <dbReference type="EC" id="6.5.1.1"/>
    </reaction>
</comment>
<dbReference type="PROSITE" id="PS50160">
    <property type="entry name" value="DNA_LIGASE_A3"/>
    <property type="match status" value="1"/>
</dbReference>
<evidence type="ECO:0000256" key="2">
    <source>
        <dbReference type="ARBA" id="ARBA00012727"/>
    </source>
</evidence>
<evidence type="ECO:0000256" key="11">
    <source>
        <dbReference type="ARBA" id="ARBA00022839"/>
    </source>
</evidence>
<keyword evidence="3 24" id="KW-0436">Ligase</keyword>
<dbReference type="InterPro" id="IPR012340">
    <property type="entry name" value="NA-bd_OB-fold"/>
</dbReference>
<dbReference type="InterPro" id="IPR014145">
    <property type="entry name" value="LigD_pol_dom"/>
</dbReference>
<evidence type="ECO:0000256" key="16">
    <source>
        <dbReference type="ARBA" id="ARBA00023204"/>
    </source>
</evidence>
<evidence type="ECO:0000313" key="26">
    <source>
        <dbReference type="Proteomes" id="UP000435910"/>
    </source>
</evidence>
<keyword evidence="12" id="KW-0067">ATP-binding</keyword>
<proteinExistence type="inferred from homology"/>
<evidence type="ECO:0000256" key="9">
    <source>
        <dbReference type="ARBA" id="ARBA00022763"/>
    </source>
</evidence>
<accession>A0A1Y0YE82</accession>
<keyword evidence="11" id="KW-0269">Exonuclease</keyword>
<organism evidence="25 26">
    <name type="scientific">Bacillus licheniformis</name>
    <dbReference type="NCBI Taxonomy" id="1402"/>
    <lineage>
        <taxon>Bacteria</taxon>
        <taxon>Bacillati</taxon>
        <taxon>Bacillota</taxon>
        <taxon>Bacilli</taxon>
        <taxon>Bacillales</taxon>
        <taxon>Bacillaceae</taxon>
        <taxon>Bacillus</taxon>
    </lineage>
</organism>
<dbReference type="NCBIfam" id="TIGR02778">
    <property type="entry name" value="ligD_pol"/>
    <property type="match status" value="1"/>
</dbReference>
<dbReference type="GO" id="GO:0006310">
    <property type="term" value="P:DNA recombination"/>
    <property type="evidence" value="ECO:0007669"/>
    <property type="project" value="UniProtKB-KW"/>
</dbReference>
<dbReference type="AlphaFoldDB" id="A0A1Y0YE82"/>
<keyword evidence="7" id="KW-0479">Metal-binding</keyword>
<evidence type="ECO:0000259" key="23">
    <source>
        <dbReference type="PROSITE" id="PS50160"/>
    </source>
</evidence>
<keyword evidence="17" id="KW-0464">Manganese</keyword>